<feature type="compositionally biased region" description="Basic and acidic residues" evidence="2">
    <location>
        <begin position="24"/>
        <end position="38"/>
    </location>
</feature>
<organism evidence="3 4">
    <name type="scientific">Ensete ventricosum</name>
    <name type="common">Abyssinian banana</name>
    <name type="synonym">Musa ensete</name>
    <dbReference type="NCBI Taxonomy" id="4639"/>
    <lineage>
        <taxon>Eukaryota</taxon>
        <taxon>Viridiplantae</taxon>
        <taxon>Streptophyta</taxon>
        <taxon>Embryophyta</taxon>
        <taxon>Tracheophyta</taxon>
        <taxon>Spermatophyta</taxon>
        <taxon>Magnoliopsida</taxon>
        <taxon>Liliopsida</taxon>
        <taxon>Zingiberales</taxon>
        <taxon>Musaceae</taxon>
        <taxon>Ensete</taxon>
    </lineage>
</organism>
<accession>A0A426Z0E3</accession>
<evidence type="ECO:0000313" key="3">
    <source>
        <dbReference type="EMBL" id="RRT57443.1"/>
    </source>
</evidence>
<comment type="caution">
    <text evidence="3">The sequence shown here is derived from an EMBL/GenBank/DDBJ whole genome shotgun (WGS) entry which is preliminary data.</text>
</comment>
<gene>
    <name evidence="3" type="ORF">B296_00002529</name>
</gene>
<keyword evidence="1" id="KW-0175">Coiled coil</keyword>
<feature type="coiled-coil region" evidence="1">
    <location>
        <begin position="176"/>
        <end position="210"/>
    </location>
</feature>
<dbReference type="Proteomes" id="UP000287651">
    <property type="component" value="Unassembled WGS sequence"/>
</dbReference>
<dbReference type="AlphaFoldDB" id="A0A426Z0E3"/>
<feature type="region of interest" description="Disordered" evidence="2">
    <location>
        <begin position="17"/>
        <end position="38"/>
    </location>
</feature>
<reference evidence="3 4" key="1">
    <citation type="journal article" date="2014" name="Agronomy (Basel)">
        <title>A Draft Genome Sequence for Ensete ventricosum, the Drought-Tolerant Tree Against Hunger.</title>
        <authorList>
            <person name="Harrison J."/>
            <person name="Moore K.A."/>
            <person name="Paszkiewicz K."/>
            <person name="Jones T."/>
            <person name="Grant M."/>
            <person name="Ambacheew D."/>
            <person name="Muzemil S."/>
            <person name="Studholme D.J."/>
        </authorList>
    </citation>
    <scope>NUCLEOTIDE SEQUENCE [LARGE SCALE GENOMIC DNA]</scope>
</reference>
<name>A0A426Z0E3_ENSVE</name>
<dbReference type="EMBL" id="AMZH03009156">
    <property type="protein sequence ID" value="RRT57443.1"/>
    <property type="molecule type" value="Genomic_DNA"/>
</dbReference>
<protein>
    <submittedName>
        <fullName evidence="3">Uncharacterized protein</fullName>
    </submittedName>
</protein>
<evidence type="ECO:0000256" key="1">
    <source>
        <dbReference type="SAM" id="Coils"/>
    </source>
</evidence>
<evidence type="ECO:0000256" key="2">
    <source>
        <dbReference type="SAM" id="MobiDB-lite"/>
    </source>
</evidence>
<proteinExistence type="predicted"/>
<evidence type="ECO:0000313" key="4">
    <source>
        <dbReference type="Proteomes" id="UP000287651"/>
    </source>
</evidence>
<sequence>MSPPAIEALVEAIKKRPVATSKKRPIEGGEQHPTKRGSEELCEVDGRVGRDKYFLAQISDLPRPEAESPLKVCWPNFLASIRVCNDRPLVIEYVRGALYPSVAKQLYDTSFEELTDQTAKLAAWVCDLSFGLSYLHVLLSNLFLFPRQCFHFSVVLIDRVHDAGRVAVLKDSEQHCRDLKRTVDSTSGELKDLQDSQHSLEDEVLKLVRDAEVL</sequence>